<evidence type="ECO:0000313" key="3">
    <source>
        <dbReference type="EMBL" id="MBA0610669.1"/>
    </source>
</evidence>
<protein>
    <recommendedName>
        <fullName evidence="5">DUF4283 domain-containing protein</fullName>
    </recommendedName>
</protein>
<feature type="chain" id="PRO_5029577445" description="DUF4283 domain-containing protein" evidence="2">
    <location>
        <begin position="20"/>
        <end position="185"/>
    </location>
</feature>
<dbReference type="AlphaFoldDB" id="A0A7J8RA08"/>
<organism evidence="3 4">
    <name type="scientific">Gossypium davidsonii</name>
    <name type="common">Davidson's cotton</name>
    <name type="synonym">Gossypium klotzschianum subsp. davidsonii</name>
    <dbReference type="NCBI Taxonomy" id="34287"/>
    <lineage>
        <taxon>Eukaryota</taxon>
        <taxon>Viridiplantae</taxon>
        <taxon>Streptophyta</taxon>
        <taxon>Embryophyta</taxon>
        <taxon>Tracheophyta</taxon>
        <taxon>Spermatophyta</taxon>
        <taxon>Magnoliopsida</taxon>
        <taxon>eudicotyledons</taxon>
        <taxon>Gunneridae</taxon>
        <taxon>Pentapetalae</taxon>
        <taxon>rosids</taxon>
        <taxon>malvids</taxon>
        <taxon>Malvales</taxon>
        <taxon>Malvaceae</taxon>
        <taxon>Malvoideae</taxon>
        <taxon>Gossypium</taxon>
    </lineage>
</organism>
<comment type="caution">
    <text evidence="3">The sequence shown here is derived from an EMBL/GenBank/DDBJ whole genome shotgun (WGS) entry which is preliminary data.</text>
</comment>
<sequence>MMPWLFDQCLFTILPFVKGQELDEYVFNITPFWIRIYNIPLEQRGRQVAINVGKTIEEVVAIDWRDRNGGWTDYISIRVKIDVLRPLRRVYFVGSERTETVCTIKKLEKWDRNTRTKKINLSEENNGNKAGNQDEKGRMKYKRKRTKGSNREKIEESLTRLVRRKLVDSLSPYEAVASDQYCQKQ</sequence>
<evidence type="ECO:0000256" key="2">
    <source>
        <dbReference type="SAM" id="SignalP"/>
    </source>
</evidence>
<feature type="region of interest" description="Disordered" evidence="1">
    <location>
        <begin position="118"/>
        <end position="156"/>
    </location>
</feature>
<evidence type="ECO:0000313" key="4">
    <source>
        <dbReference type="Proteomes" id="UP000593561"/>
    </source>
</evidence>
<feature type="compositionally biased region" description="Polar residues" evidence="1">
    <location>
        <begin position="122"/>
        <end position="131"/>
    </location>
</feature>
<feature type="compositionally biased region" description="Basic residues" evidence="1">
    <location>
        <begin position="139"/>
        <end position="148"/>
    </location>
</feature>
<gene>
    <name evidence="3" type="ORF">Godav_011483</name>
</gene>
<reference evidence="3 4" key="1">
    <citation type="journal article" date="2019" name="Genome Biol. Evol.">
        <title>Insights into the evolution of the New World diploid cottons (Gossypium, subgenus Houzingenia) based on genome sequencing.</title>
        <authorList>
            <person name="Grover C.E."/>
            <person name="Arick M.A. 2nd"/>
            <person name="Thrash A."/>
            <person name="Conover J.L."/>
            <person name="Sanders W.S."/>
            <person name="Peterson D.G."/>
            <person name="Frelichowski J.E."/>
            <person name="Scheffler J.A."/>
            <person name="Scheffler B.E."/>
            <person name="Wendel J.F."/>
        </authorList>
    </citation>
    <scope>NUCLEOTIDE SEQUENCE [LARGE SCALE GENOMIC DNA]</scope>
    <source>
        <strain evidence="3">27</strain>
        <tissue evidence="3">Leaf</tissue>
    </source>
</reference>
<dbReference type="Proteomes" id="UP000593561">
    <property type="component" value="Unassembled WGS sequence"/>
</dbReference>
<proteinExistence type="predicted"/>
<dbReference type="InterPro" id="IPR040256">
    <property type="entry name" value="At4g02000-like"/>
</dbReference>
<keyword evidence="4" id="KW-1185">Reference proteome</keyword>
<dbReference type="PANTHER" id="PTHR31286">
    <property type="entry name" value="GLYCINE-RICH CELL WALL STRUCTURAL PROTEIN 1.8-LIKE"/>
    <property type="match status" value="1"/>
</dbReference>
<keyword evidence="2" id="KW-0732">Signal</keyword>
<evidence type="ECO:0000256" key="1">
    <source>
        <dbReference type="SAM" id="MobiDB-lite"/>
    </source>
</evidence>
<name>A0A7J8RA08_GOSDV</name>
<accession>A0A7J8RA08</accession>
<evidence type="ECO:0008006" key="5">
    <source>
        <dbReference type="Google" id="ProtNLM"/>
    </source>
</evidence>
<dbReference type="PANTHER" id="PTHR31286:SF178">
    <property type="entry name" value="DUF4283 DOMAIN-CONTAINING PROTEIN"/>
    <property type="match status" value="1"/>
</dbReference>
<dbReference type="EMBL" id="JABFAC010000004">
    <property type="protein sequence ID" value="MBA0610669.1"/>
    <property type="molecule type" value="Genomic_DNA"/>
</dbReference>
<feature type="signal peptide" evidence="2">
    <location>
        <begin position="1"/>
        <end position="19"/>
    </location>
</feature>